<gene>
    <name evidence="1" type="ORF">E2C01_002309</name>
</gene>
<evidence type="ECO:0000313" key="2">
    <source>
        <dbReference type="Proteomes" id="UP000324222"/>
    </source>
</evidence>
<dbReference type="AlphaFoldDB" id="A0A5B7CLL7"/>
<dbReference type="EMBL" id="VSRR010000080">
    <property type="protein sequence ID" value="MPC09691.1"/>
    <property type="molecule type" value="Genomic_DNA"/>
</dbReference>
<evidence type="ECO:0000313" key="1">
    <source>
        <dbReference type="EMBL" id="MPC09691.1"/>
    </source>
</evidence>
<name>A0A5B7CLL7_PORTR</name>
<proteinExistence type="predicted"/>
<reference evidence="1 2" key="1">
    <citation type="submission" date="2019-05" db="EMBL/GenBank/DDBJ databases">
        <title>Another draft genome of Portunus trituberculatus and its Hox gene families provides insights of decapod evolution.</title>
        <authorList>
            <person name="Jeong J.-H."/>
            <person name="Song I."/>
            <person name="Kim S."/>
            <person name="Choi T."/>
            <person name="Kim D."/>
            <person name="Ryu S."/>
            <person name="Kim W."/>
        </authorList>
    </citation>
    <scope>NUCLEOTIDE SEQUENCE [LARGE SCALE GENOMIC DNA]</scope>
    <source>
        <tissue evidence="1">Muscle</tissue>
    </source>
</reference>
<organism evidence="1 2">
    <name type="scientific">Portunus trituberculatus</name>
    <name type="common">Swimming crab</name>
    <name type="synonym">Neptunus trituberculatus</name>
    <dbReference type="NCBI Taxonomy" id="210409"/>
    <lineage>
        <taxon>Eukaryota</taxon>
        <taxon>Metazoa</taxon>
        <taxon>Ecdysozoa</taxon>
        <taxon>Arthropoda</taxon>
        <taxon>Crustacea</taxon>
        <taxon>Multicrustacea</taxon>
        <taxon>Malacostraca</taxon>
        <taxon>Eumalacostraca</taxon>
        <taxon>Eucarida</taxon>
        <taxon>Decapoda</taxon>
        <taxon>Pleocyemata</taxon>
        <taxon>Brachyura</taxon>
        <taxon>Eubrachyura</taxon>
        <taxon>Portunoidea</taxon>
        <taxon>Portunidae</taxon>
        <taxon>Portuninae</taxon>
        <taxon>Portunus</taxon>
    </lineage>
</organism>
<protein>
    <submittedName>
        <fullName evidence="1">Uncharacterized protein</fullName>
    </submittedName>
</protein>
<accession>A0A5B7CLL7</accession>
<dbReference type="Proteomes" id="UP000324222">
    <property type="component" value="Unassembled WGS sequence"/>
</dbReference>
<sequence>MGHLLAAGHQAALIEQIRCVLKETMISFLDPHKIHLDCVPPMATGLPQAQLVYLDDGGVKVAESRLTNWFLSLNSNSATPSYAFLAETNHKLPRVNLPLVP</sequence>
<keyword evidence="2" id="KW-1185">Reference proteome</keyword>
<comment type="caution">
    <text evidence="1">The sequence shown here is derived from an EMBL/GenBank/DDBJ whole genome shotgun (WGS) entry which is preliminary data.</text>
</comment>